<protein>
    <submittedName>
        <fullName evidence="7">Rod shape-determining protein RodA</fullName>
    </submittedName>
</protein>
<feature type="transmembrane region" description="Helical" evidence="6">
    <location>
        <begin position="287"/>
        <end position="307"/>
    </location>
</feature>
<dbReference type="Pfam" id="PF01098">
    <property type="entry name" value="FTSW_RODA_SPOVE"/>
    <property type="match status" value="1"/>
</dbReference>
<dbReference type="AlphaFoldDB" id="A0A5R9GKK5"/>
<dbReference type="InterPro" id="IPR018365">
    <property type="entry name" value="Cell_cycle_FtsW-rel_CS"/>
</dbReference>
<feature type="transmembrane region" description="Helical" evidence="6">
    <location>
        <begin position="319"/>
        <end position="341"/>
    </location>
</feature>
<dbReference type="RefSeq" id="WP_138192851.1">
    <property type="nucleotide sequence ID" value="NZ_VCIW01000002.1"/>
</dbReference>
<dbReference type="GO" id="GO:0032153">
    <property type="term" value="C:cell division site"/>
    <property type="evidence" value="ECO:0007669"/>
    <property type="project" value="TreeGrafter"/>
</dbReference>
<dbReference type="GO" id="GO:0015648">
    <property type="term" value="F:lipid-linked peptidoglycan transporter activity"/>
    <property type="evidence" value="ECO:0007669"/>
    <property type="project" value="TreeGrafter"/>
</dbReference>
<name>A0A5R9GKK5_9BACL</name>
<feature type="transmembrane region" description="Helical" evidence="6">
    <location>
        <begin position="185"/>
        <end position="203"/>
    </location>
</feature>
<keyword evidence="8" id="KW-1185">Reference proteome</keyword>
<feature type="transmembrane region" description="Helical" evidence="6">
    <location>
        <begin position="12"/>
        <end position="33"/>
    </location>
</feature>
<feature type="transmembrane region" description="Helical" evidence="6">
    <location>
        <begin position="137"/>
        <end position="155"/>
    </location>
</feature>
<dbReference type="PANTHER" id="PTHR30474">
    <property type="entry name" value="CELL CYCLE PROTEIN"/>
    <property type="match status" value="1"/>
</dbReference>
<keyword evidence="3" id="KW-0133">Cell shape</keyword>
<evidence type="ECO:0000256" key="4">
    <source>
        <dbReference type="ARBA" id="ARBA00022989"/>
    </source>
</evidence>
<evidence type="ECO:0000313" key="7">
    <source>
        <dbReference type="EMBL" id="TLS53533.1"/>
    </source>
</evidence>
<dbReference type="Proteomes" id="UP000309676">
    <property type="component" value="Unassembled WGS sequence"/>
</dbReference>
<feature type="transmembrane region" description="Helical" evidence="6">
    <location>
        <begin position="161"/>
        <end position="178"/>
    </location>
</feature>
<feature type="transmembrane region" description="Helical" evidence="6">
    <location>
        <begin position="45"/>
        <end position="64"/>
    </location>
</feature>
<keyword evidence="5 6" id="KW-0472">Membrane</keyword>
<accession>A0A5R9GKK5</accession>
<organism evidence="7 8">
    <name type="scientific">Paenibacillus antri</name>
    <dbReference type="NCBI Taxonomy" id="2582848"/>
    <lineage>
        <taxon>Bacteria</taxon>
        <taxon>Bacillati</taxon>
        <taxon>Bacillota</taxon>
        <taxon>Bacilli</taxon>
        <taxon>Bacillales</taxon>
        <taxon>Paenibacillaceae</taxon>
        <taxon>Paenibacillus</taxon>
    </lineage>
</organism>
<feature type="transmembrane region" description="Helical" evidence="6">
    <location>
        <begin position="109"/>
        <end position="128"/>
    </location>
</feature>
<comment type="subcellular location">
    <subcellularLocation>
        <location evidence="1">Membrane</location>
        <topology evidence="1">Multi-pass membrane protein</topology>
    </subcellularLocation>
</comment>
<dbReference type="InterPro" id="IPR001182">
    <property type="entry name" value="FtsW/RodA"/>
</dbReference>
<feature type="transmembrane region" description="Helical" evidence="6">
    <location>
        <begin position="353"/>
        <end position="372"/>
    </location>
</feature>
<proteinExistence type="predicted"/>
<comment type="caution">
    <text evidence="7">The sequence shown here is derived from an EMBL/GenBank/DDBJ whole genome shotgun (WGS) entry which is preliminary data.</text>
</comment>
<keyword evidence="4 6" id="KW-1133">Transmembrane helix</keyword>
<evidence type="ECO:0000256" key="5">
    <source>
        <dbReference type="ARBA" id="ARBA00023136"/>
    </source>
</evidence>
<dbReference type="PROSITE" id="PS00428">
    <property type="entry name" value="FTSW_RODA_SPOVE"/>
    <property type="match status" value="1"/>
</dbReference>
<evidence type="ECO:0000313" key="8">
    <source>
        <dbReference type="Proteomes" id="UP000309676"/>
    </source>
</evidence>
<dbReference type="OrthoDB" id="9812661at2"/>
<dbReference type="PANTHER" id="PTHR30474:SF1">
    <property type="entry name" value="PEPTIDOGLYCAN GLYCOSYLTRANSFERASE MRDB"/>
    <property type="match status" value="1"/>
</dbReference>
<keyword evidence="2 6" id="KW-0812">Transmembrane</keyword>
<dbReference type="GO" id="GO:0005886">
    <property type="term" value="C:plasma membrane"/>
    <property type="evidence" value="ECO:0007669"/>
    <property type="project" value="TreeGrafter"/>
</dbReference>
<feature type="transmembrane region" description="Helical" evidence="6">
    <location>
        <begin position="71"/>
        <end position="89"/>
    </location>
</feature>
<dbReference type="EMBL" id="VCIW01000002">
    <property type="protein sequence ID" value="TLS53533.1"/>
    <property type="molecule type" value="Genomic_DNA"/>
</dbReference>
<sequence>MILLKKLKRVDWAIFAILIAFMSFSTFIVYSAVHSKPAFEGMHLRHLQFYGLGLLVLLGTAMLNYRILLKFAIYIYGIGVASLAAVYFFGAVINGARGWFIIPGIEQSVQPAEFAKLSIIVMVAYFLSRKQGEPLDLWRDVVPVGLIVFIPFVWVVIQPDLGNAIIYVVILVGMLWIANIKYLHVLLGLALAVGAAAGAMSLIETYHDPIETFLQEHGSGHWMDRIDAFLDPENASDDQTYQVDNSVRAIGSGALFGEGYLQGTSVHNNFIPYTYSDSIFVVVGEEFGFMGASVLLLLYFLLIYRLILISIQSGDAGGAYIIIGIVSMFVFQIFQNIGMFLGILPLTGITLPFVSYGGSSLLINMLSIGLALSIRVHADQPLDEMA</sequence>
<evidence type="ECO:0000256" key="2">
    <source>
        <dbReference type="ARBA" id="ARBA00022692"/>
    </source>
</evidence>
<dbReference type="GO" id="GO:0051301">
    <property type="term" value="P:cell division"/>
    <property type="evidence" value="ECO:0007669"/>
    <property type="project" value="InterPro"/>
</dbReference>
<dbReference type="GO" id="GO:0008360">
    <property type="term" value="P:regulation of cell shape"/>
    <property type="evidence" value="ECO:0007669"/>
    <property type="project" value="UniProtKB-KW"/>
</dbReference>
<evidence type="ECO:0000256" key="1">
    <source>
        <dbReference type="ARBA" id="ARBA00004141"/>
    </source>
</evidence>
<evidence type="ECO:0000256" key="6">
    <source>
        <dbReference type="SAM" id="Phobius"/>
    </source>
</evidence>
<gene>
    <name evidence="7" type="ORF">FE782_04480</name>
</gene>
<evidence type="ECO:0000256" key="3">
    <source>
        <dbReference type="ARBA" id="ARBA00022960"/>
    </source>
</evidence>
<reference evidence="7 8" key="1">
    <citation type="submission" date="2019-05" db="EMBL/GenBank/DDBJ databases">
        <authorList>
            <person name="Narsing Rao M.P."/>
            <person name="Li W.J."/>
        </authorList>
    </citation>
    <scope>NUCLEOTIDE SEQUENCE [LARGE SCALE GENOMIC DNA]</scope>
    <source>
        <strain evidence="7 8">SYSU_K30003</strain>
    </source>
</reference>